<dbReference type="EMBL" id="QGKV02000832">
    <property type="protein sequence ID" value="KAF3551323.1"/>
    <property type="molecule type" value="Genomic_DNA"/>
</dbReference>
<reference evidence="3 4" key="1">
    <citation type="journal article" date="2020" name="BMC Genomics">
        <title>Intraspecific diversification of the crop wild relative Brassica cretica Lam. using demographic model selection.</title>
        <authorList>
            <person name="Kioukis A."/>
            <person name="Michalopoulou V.A."/>
            <person name="Briers L."/>
            <person name="Pirintsos S."/>
            <person name="Studholme D.J."/>
            <person name="Pavlidis P."/>
            <person name="Sarris P.F."/>
        </authorList>
    </citation>
    <scope>NUCLEOTIDE SEQUENCE [LARGE SCALE GENOMIC DNA]</scope>
    <source>
        <strain evidence="4">cv. PFS-1207/04</strain>
    </source>
</reference>
<feature type="region of interest" description="Disordered" evidence="2">
    <location>
        <begin position="260"/>
        <end position="297"/>
    </location>
</feature>
<evidence type="ECO:0000313" key="4">
    <source>
        <dbReference type="Proteomes" id="UP000266723"/>
    </source>
</evidence>
<feature type="region of interest" description="Disordered" evidence="2">
    <location>
        <begin position="1"/>
        <end position="75"/>
    </location>
</feature>
<feature type="coiled-coil region" evidence="1">
    <location>
        <begin position="514"/>
        <end position="541"/>
    </location>
</feature>
<evidence type="ECO:0000313" key="3">
    <source>
        <dbReference type="EMBL" id="KAF3551323.1"/>
    </source>
</evidence>
<gene>
    <name evidence="3" type="ORF">DY000_02000135</name>
</gene>
<comment type="caution">
    <text evidence="3">The sequence shown here is derived from an EMBL/GenBank/DDBJ whole genome shotgun (WGS) entry which is preliminary data.</text>
</comment>
<feature type="region of interest" description="Disordered" evidence="2">
    <location>
        <begin position="634"/>
        <end position="659"/>
    </location>
</feature>
<proteinExistence type="predicted"/>
<evidence type="ECO:0000256" key="2">
    <source>
        <dbReference type="SAM" id="MobiDB-lite"/>
    </source>
</evidence>
<dbReference type="Proteomes" id="UP000266723">
    <property type="component" value="Unassembled WGS sequence"/>
</dbReference>
<feature type="compositionally biased region" description="Basic and acidic residues" evidence="2">
    <location>
        <begin position="274"/>
        <end position="291"/>
    </location>
</feature>
<organism evidence="3 4">
    <name type="scientific">Brassica cretica</name>
    <name type="common">Mustard</name>
    <dbReference type="NCBI Taxonomy" id="69181"/>
    <lineage>
        <taxon>Eukaryota</taxon>
        <taxon>Viridiplantae</taxon>
        <taxon>Streptophyta</taxon>
        <taxon>Embryophyta</taxon>
        <taxon>Tracheophyta</taxon>
        <taxon>Spermatophyta</taxon>
        <taxon>Magnoliopsida</taxon>
        <taxon>eudicotyledons</taxon>
        <taxon>Gunneridae</taxon>
        <taxon>Pentapetalae</taxon>
        <taxon>rosids</taxon>
        <taxon>malvids</taxon>
        <taxon>Brassicales</taxon>
        <taxon>Brassicaceae</taxon>
        <taxon>Brassiceae</taxon>
        <taxon>Brassica</taxon>
    </lineage>
</organism>
<sequence>MDPAEPPGSLVSPRGDNDDRGGQTESVIHVTEAIAKEGLSKGGPSKGSSWAEKAKDEREKASDEQKKNEVNGNVVELNEIEEGQIVEGWSDVSPGKVSRNQSPLKFGQVKILTPSRFLVLNEINDNGELVTKDGIEEDTEANKMENEGSVVVESSEVVEKMDDEIGNSRGKTEALVIKRNVEWNVNNTDVLLEKQEHSAEVREVDAEKDDMVIAREEKEIRKPSYSDIVGSEEFFCSFVDDRGGQTESVIHVTEAIAKEGLSKGGPSKGSSWAEKAKDEREKASEEQKKNEVNGNAVELNEIEEGQIVEGWSDVSPGKVSRNQSPLKFGKVKILTPSRFLVLNEINDNGELVTKDGIEEATEANKMENEGSVVVESSEVVEKMDDEIGNSGGKTEALVIKRNVEWNVNNTDVLLEKQEHSAEVREADAEKDDMVIAREEKEIRKPSYSDIVGVRPSIPRASKTHHKIIPEPMRLHGVAPVRSLPCTAHPMITFITSFELQMHPNVSKNFMWEDVEKTKDEIEKASDEIEKAMDELLVHKKNEVNGNEVELNEIEKGQIVEGWSDVLPGKVNRNQSPLKFGQVKIMTPLRFSALNEINDSGELVNKDEIKEDTEANKVEKGGSEAEQFVAAESQEVAAESQEVVERKDDEIGNSGGKNEVLVMERKVEGNVNNEDVSQEEHNAEVREVDVVKDNMSHENTP</sequence>
<feature type="compositionally biased region" description="Basic and acidic residues" evidence="2">
    <location>
        <begin position="52"/>
        <end position="69"/>
    </location>
</feature>
<accession>A0ABQ7CJF5</accession>
<name>A0ABQ7CJF5_BRACR</name>
<protein>
    <submittedName>
        <fullName evidence="3">Uncharacterized protein</fullName>
    </submittedName>
</protein>
<keyword evidence="4" id="KW-1185">Reference proteome</keyword>
<evidence type="ECO:0000256" key="1">
    <source>
        <dbReference type="SAM" id="Coils"/>
    </source>
</evidence>
<keyword evidence="1" id="KW-0175">Coiled coil</keyword>